<dbReference type="PROSITE" id="PS50109">
    <property type="entry name" value="HIS_KIN"/>
    <property type="match status" value="1"/>
</dbReference>
<evidence type="ECO:0000256" key="4">
    <source>
        <dbReference type="SAM" id="Coils"/>
    </source>
</evidence>
<evidence type="ECO:0000256" key="3">
    <source>
        <dbReference type="ARBA" id="ARBA00022553"/>
    </source>
</evidence>
<dbReference type="CDD" id="cd00082">
    <property type="entry name" value="HisKA"/>
    <property type="match status" value="1"/>
</dbReference>
<comment type="caution">
    <text evidence="8">The sequence shown here is derived from an EMBL/GenBank/DDBJ whole genome shotgun (WGS) entry which is preliminary data.</text>
</comment>
<dbReference type="CDD" id="cd00130">
    <property type="entry name" value="PAS"/>
    <property type="match status" value="1"/>
</dbReference>
<dbReference type="SUPFAM" id="SSF55874">
    <property type="entry name" value="ATPase domain of HSP90 chaperone/DNA topoisomerase II/histidine kinase"/>
    <property type="match status" value="1"/>
</dbReference>
<feature type="transmembrane region" description="Helical" evidence="5">
    <location>
        <begin position="25"/>
        <end position="43"/>
    </location>
</feature>
<name>A0ABS5U9E3_9BACT</name>
<evidence type="ECO:0000313" key="9">
    <source>
        <dbReference type="Proteomes" id="UP000784128"/>
    </source>
</evidence>
<dbReference type="PANTHER" id="PTHR43065">
    <property type="entry name" value="SENSOR HISTIDINE KINASE"/>
    <property type="match status" value="1"/>
</dbReference>
<keyword evidence="5" id="KW-0812">Transmembrane</keyword>
<keyword evidence="9" id="KW-1185">Reference proteome</keyword>
<evidence type="ECO:0000256" key="1">
    <source>
        <dbReference type="ARBA" id="ARBA00000085"/>
    </source>
</evidence>
<keyword evidence="5" id="KW-1133">Transmembrane helix</keyword>
<dbReference type="InterPro" id="IPR005467">
    <property type="entry name" value="His_kinase_dom"/>
</dbReference>
<dbReference type="SUPFAM" id="SSF55781">
    <property type="entry name" value="GAF domain-like"/>
    <property type="match status" value="1"/>
</dbReference>
<comment type="catalytic activity">
    <reaction evidence="1">
        <text>ATP + protein L-histidine = ADP + protein N-phospho-L-histidine.</text>
        <dbReference type="EC" id="2.7.13.3"/>
    </reaction>
</comment>
<protein>
    <recommendedName>
        <fullName evidence="2">histidine kinase</fullName>
        <ecNumber evidence="2">2.7.13.3</ecNumber>
    </recommendedName>
</protein>
<dbReference type="InterPro" id="IPR036097">
    <property type="entry name" value="HisK_dim/P_sf"/>
</dbReference>
<feature type="transmembrane region" description="Helical" evidence="5">
    <location>
        <begin position="160"/>
        <end position="180"/>
    </location>
</feature>
<dbReference type="InterPro" id="IPR029016">
    <property type="entry name" value="GAF-like_dom_sf"/>
</dbReference>
<dbReference type="InterPro" id="IPR003018">
    <property type="entry name" value="GAF"/>
</dbReference>
<keyword evidence="5" id="KW-0472">Membrane</keyword>
<evidence type="ECO:0000259" key="6">
    <source>
        <dbReference type="PROSITE" id="PS50109"/>
    </source>
</evidence>
<dbReference type="SMART" id="SM00065">
    <property type="entry name" value="GAF"/>
    <property type="match status" value="1"/>
</dbReference>
<keyword evidence="4" id="KW-0175">Coiled coil</keyword>
<dbReference type="Pfam" id="PF13185">
    <property type="entry name" value="GAF_2"/>
    <property type="match status" value="1"/>
</dbReference>
<dbReference type="InterPro" id="IPR036890">
    <property type="entry name" value="HATPase_C_sf"/>
</dbReference>
<feature type="domain" description="Histidine kinase" evidence="6">
    <location>
        <begin position="609"/>
        <end position="824"/>
    </location>
</feature>
<organism evidence="8 9">
    <name type="scientific">Pelotalea chapellei</name>
    <dbReference type="NCBI Taxonomy" id="44671"/>
    <lineage>
        <taxon>Bacteria</taxon>
        <taxon>Pseudomonadati</taxon>
        <taxon>Thermodesulfobacteriota</taxon>
        <taxon>Desulfuromonadia</taxon>
        <taxon>Geobacterales</taxon>
        <taxon>Geobacteraceae</taxon>
        <taxon>Pelotalea</taxon>
    </lineage>
</organism>
<feature type="coiled-coil region" evidence="4">
    <location>
        <begin position="190"/>
        <end position="231"/>
    </location>
</feature>
<dbReference type="InterPro" id="IPR035965">
    <property type="entry name" value="PAS-like_dom_sf"/>
</dbReference>
<proteinExistence type="predicted"/>
<reference evidence="8 9" key="1">
    <citation type="submission" date="2021-05" db="EMBL/GenBank/DDBJ databases">
        <title>The draft genome of Geobacter chapellei DSM 13688.</title>
        <authorList>
            <person name="Xu Z."/>
            <person name="Masuda Y."/>
            <person name="Itoh H."/>
            <person name="Senoo K."/>
        </authorList>
    </citation>
    <scope>NUCLEOTIDE SEQUENCE [LARGE SCALE GENOMIC DNA]</scope>
    <source>
        <strain evidence="8 9">DSM 13688</strain>
    </source>
</reference>
<dbReference type="Gene3D" id="3.30.450.20">
    <property type="entry name" value="PAS domain"/>
    <property type="match status" value="1"/>
</dbReference>
<dbReference type="InterPro" id="IPR003594">
    <property type="entry name" value="HATPase_dom"/>
</dbReference>
<dbReference type="Pfam" id="PF08447">
    <property type="entry name" value="PAS_3"/>
    <property type="match status" value="1"/>
</dbReference>
<sequence>MHKQLQQLWSNRENDSSTDLEFRQFRLICLLISLLFILLVFPINLLQKLPISLDVSIFLFGVFSLYCYRASSSGRHHTILFYIMALLLLNLAWFLNAGSAGSVSFYFFAMALYPLIFFHRKTRWFTLVLLMTNICILLLLEQLIPAWITHFHSPQDRIVNIATGLFFSGFICMILFWLILSGQRRELIVRRCTEEDLKRAQIEADEKRNALEHFLVEYRKVQDELKLYQAELEARVAIRTEQLAGSIEQLQQEIATRRTIEKELRHSKETLQLAIEATYLGTIDFYPLTGQLLCSDIARRHFGLTQNAHLNYDILLSSTHPEDRARVVRKIEEILHFGSGGLFREEFRLVGIENGRQNWLSLRGQAFYNESGVAVRLIGITRDVSREKHSEEMILRMNRFYAVLSATNQAIIYNTDSKSIFNEFCRVAVEQGGFRLAKVGLVDRDTGQVSVVAACGTTEYLEGINISVRGPEGMGPTGLSIRTGSYYVCNDFCNALITLPWHEKAKANGIYSAASIAIKQNNEVIGALSLYASEKNFFDSHQIELLQQMGADVSFAMNIIDRETRRSEAERALQHETEERIKTLEKLRHKEQMLIQQSRQAAMGEMIGNIAHQWRQPLNTLGLNIQHLMLFYDMGKFSREFLEEGVCKSMEIIQHMSQTIDDFRSYFKPDKEKVDFRVHEAVTKTISLMSASFQNNQISIFIDAQADPVICGYPNEYAQVLLNIMINARDAFLERGTQCPHITITIDQNNQSSVVTISDNAGGIQEEILEKIFDPYFTTKGPQTGTGIGLFMSKAIIEKNMGGHLSVRNIQEGAEFRVEMIVSEAAYRLTTPCNSDTLLFPA</sequence>
<dbReference type="InterPro" id="IPR013655">
    <property type="entry name" value="PAS_fold_3"/>
</dbReference>
<accession>A0ABS5U9E3</accession>
<evidence type="ECO:0000313" key="8">
    <source>
        <dbReference type="EMBL" id="MBT1072280.1"/>
    </source>
</evidence>
<dbReference type="RefSeq" id="WP_214299036.1">
    <property type="nucleotide sequence ID" value="NZ_JAHDYS010000009.1"/>
</dbReference>
<dbReference type="SUPFAM" id="SSF55785">
    <property type="entry name" value="PYP-like sensor domain (PAS domain)"/>
    <property type="match status" value="1"/>
</dbReference>
<dbReference type="PROSITE" id="PS50113">
    <property type="entry name" value="PAC"/>
    <property type="match status" value="1"/>
</dbReference>
<dbReference type="Gene3D" id="3.30.565.10">
    <property type="entry name" value="Histidine kinase-like ATPase, C-terminal domain"/>
    <property type="match status" value="1"/>
</dbReference>
<feature type="domain" description="PAC" evidence="7">
    <location>
        <begin position="343"/>
        <end position="396"/>
    </location>
</feature>
<dbReference type="InterPro" id="IPR004358">
    <property type="entry name" value="Sig_transdc_His_kin-like_C"/>
</dbReference>
<gene>
    <name evidence="8" type="ORF">KJB30_10820</name>
</gene>
<feature type="transmembrane region" description="Helical" evidence="5">
    <location>
        <begin position="125"/>
        <end position="148"/>
    </location>
</feature>
<dbReference type="EMBL" id="JAHDYS010000009">
    <property type="protein sequence ID" value="MBT1072280.1"/>
    <property type="molecule type" value="Genomic_DNA"/>
</dbReference>
<dbReference type="PRINTS" id="PR00344">
    <property type="entry name" value="BCTRLSENSOR"/>
</dbReference>
<dbReference type="EC" id="2.7.13.3" evidence="2"/>
<dbReference type="SMART" id="SM00387">
    <property type="entry name" value="HATPase_c"/>
    <property type="match status" value="1"/>
</dbReference>
<dbReference type="InterPro" id="IPR000014">
    <property type="entry name" value="PAS"/>
</dbReference>
<keyword evidence="3" id="KW-0597">Phosphoprotein</keyword>
<dbReference type="Proteomes" id="UP000784128">
    <property type="component" value="Unassembled WGS sequence"/>
</dbReference>
<dbReference type="SUPFAM" id="SSF47384">
    <property type="entry name" value="Homodimeric domain of signal transducing histidine kinase"/>
    <property type="match status" value="1"/>
</dbReference>
<dbReference type="InterPro" id="IPR003661">
    <property type="entry name" value="HisK_dim/P_dom"/>
</dbReference>
<dbReference type="InterPro" id="IPR000700">
    <property type="entry name" value="PAS-assoc_C"/>
</dbReference>
<dbReference type="Gene3D" id="3.30.450.40">
    <property type="match status" value="1"/>
</dbReference>
<evidence type="ECO:0000256" key="5">
    <source>
        <dbReference type="SAM" id="Phobius"/>
    </source>
</evidence>
<dbReference type="PANTHER" id="PTHR43065:SF42">
    <property type="entry name" value="TWO-COMPONENT SENSOR PPRA"/>
    <property type="match status" value="1"/>
</dbReference>
<dbReference type="Pfam" id="PF02518">
    <property type="entry name" value="HATPase_c"/>
    <property type="match status" value="1"/>
</dbReference>
<feature type="transmembrane region" description="Helical" evidence="5">
    <location>
        <begin position="49"/>
        <end position="67"/>
    </location>
</feature>
<evidence type="ECO:0000259" key="7">
    <source>
        <dbReference type="PROSITE" id="PS50113"/>
    </source>
</evidence>
<dbReference type="Gene3D" id="1.10.287.130">
    <property type="match status" value="1"/>
</dbReference>
<evidence type="ECO:0000256" key="2">
    <source>
        <dbReference type="ARBA" id="ARBA00012438"/>
    </source>
</evidence>